<dbReference type="EMBL" id="RKRK01000002">
    <property type="protein sequence ID" value="RPF57767.1"/>
    <property type="molecule type" value="Genomic_DNA"/>
</dbReference>
<comment type="caution">
    <text evidence="1">The sequence shown here is derived from an EMBL/GenBank/DDBJ whole genome shotgun (WGS) entry which is preliminary data.</text>
</comment>
<name>A0A3N5BJC4_9BACL</name>
<evidence type="ECO:0008006" key="3">
    <source>
        <dbReference type="Google" id="ProtNLM"/>
    </source>
</evidence>
<reference evidence="1 2" key="1">
    <citation type="submission" date="2018-11" db="EMBL/GenBank/DDBJ databases">
        <title>Genomic Encyclopedia of Type Strains, Phase IV (KMG-IV): sequencing the most valuable type-strain genomes for metagenomic binning, comparative biology and taxonomic classification.</title>
        <authorList>
            <person name="Goeker M."/>
        </authorList>
    </citation>
    <scope>NUCLEOTIDE SEQUENCE [LARGE SCALE GENOMIC DNA]</scope>
    <source>
        <strain evidence="1 2">DSM 29158</strain>
    </source>
</reference>
<sequence>MSQDDKIIVFPKMKSKLLDEVMELIDVNQYKDAYLLITDYERLSTMDDEVFFYKMICYMNMGEGPTLREEIDEYLLSNDSSVYYDRLMMIYIESLILEGDIRSAEERIDQVDPFMQDETIRLQLKKSLHEKEQSETDDFELQYQELKHQVEDYFHSASSERIERVRMWLNNRDVEKIPIAIELIKDDRISEIEQTMILEYLVWMNYGVVVTLTKYGHLIECVPSETKTFDDYILEFYETYNILRDLESSNPSSFYLAKEAMMFILTKIYPMYFEWMYDLEEEDVRSAFYQMFIDMGIPVDVEFETTVAARKLKMFLMSIQSLELDSL</sequence>
<dbReference type="AlphaFoldDB" id="A0A3N5BJC4"/>
<keyword evidence="2" id="KW-1185">Reference proteome</keyword>
<accession>A0A3N5BJC4</accession>
<proteinExistence type="predicted"/>
<protein>
    <recommendedName>
        <fullName evidence="3">DUF3196 domain-containing protein</fullName>
    </recommendedName>
</protein>
<dbReference type="RefSeq" id="WP_123807329.1">
    <property type="nucleotide sequence ID" value="NZ_RKRK01000002.1"/>
</dbReference>
<evidence type="ECO:0000313" key="2">
    <source>
        <dbReference type="Proteomes" id="UP000277108"/>
    </source>
</evidence>
<evidence type="ECO:0000313" key="1">
    <source>
        <dbReference type="EMBL" id="RPF57767.1"/>
    </source>
</evidence>
<gene>
    <name evidence="1" type="ORF">EDD62_0402</name>
</gene>
<organism evidence="1 2">
    <name type="scientific">Abyssicoccus albus</name>
    <dbReference type="NCBI Taxonomy" id="1817405"/>
    <lineage>
        <taxon>Bacteria</taxon>
        <taxon>Bacillati</taxon>
        <taxon>Bacillota</taxon>
        <taxon>Bacilli</taxon>
        <taxon>Bacillales</taxon>
        <taxon>Abyssicoccaceae</taxon>
    </lineage>
</organism>
<dbReference type="OrthoDB" id="2961242at2"/>
<dbReference type="Proteomes" id="UP000277108">
    <property type="component" value="Unassembled WGS sequence"/>
</dbReference>